<evidence type="ECO:0000313" key="3">
    <source>
        <dbReference type="Proteomes" id="UP000178114"/>
    </source>
</evidence>
<comment type="caution">
    <text evidence="2">The sequence shown here is derived from an EMBL/GenBank/DDBJ whole genome shotgun (WGS) entry which is preliminary data.</text>
</comment>
<protein>
    <recommendedName>
        <fullName evidence="4">Rrf2 family transcriptional regulator</fullName>
    </recommendedName>
</protein>
<organism evidence="2 3">
    <name type="scientific">Candidatus Giovannonibacteria bacterium RIFCSPLOWO2_01_FULL_45_34</name>
    <dbReference type="NCBI Taxonomy" id="1798351"/>
    <lineage>
        <taxon>Bacteria</taxon>
        <taxon>Candidatus Giovannoniibacteriota</taxon>
    </lineage>
</organism>
<dbReference type="Gene3D" id="1.10.10.10">
    <property type="entry name" value="Winged helix-like DNA-binding domain superfamily/Winged helix DNA-binding domain"/>
    <property type="match status" value="1"/>
</dbReference>
<dbReference type="SUPFAM" id="SSF46785">
    <property type="entry name" value="Winged helix' DNA-binding domain"/>
    <property type="match status" value="1"/>
</dbReference>
<evidence type="ECO:0000313" key="2">
    <source>
        <dbReference type="EMBL" id="OGF81301.1"/>
    </source>
</evidence>
<dbReference type="PANTHER" id="PTHR33221">
    <property type="entry name" value="WINGED HELIX-TURN-HELIX TRANSCRIPTIONAL REGULATOR, RRF2 FAMILY"/>
    <property type="match status" value="1"/>
</dbReference>
<dbReference type="PROSITE" id="PS51197">
    <property type="entry name" value="HTH_RRF2_2"/>
    <property type="match status" value="1"/>
</dbReference>
<dbReference type="AlphaFoldDB" id="A0A1F5X155"/>
<dbReference type="GO" id="GO:0003700">
    <property type="term" value="F:DNA-binding transcription factor activity"/>
    <property type="evidence" value="ECO:0007669"/>
    <property type="project" value="TreeGrafter"/>
</dbReference>
<keyword evidence="1" id="KW-0238">DNA-binding</keyword>
<dbReference type="InterPro" id="IPR036390">
    <property type="entry name" value="WH_DNA-bd_sf"/>
</dbReference>
<gene>
    <name evidence="2" type="ORF">A2930_03490</name>
</gene>
<dbReference type="GO" id="GO:0003677">
    <property type="term" value="F:DNA binding"/>
    <property type="evidence" value="ECO:0007669"/>
    <property type="project" value="UniProtKB-KW"/>
</dbReference>
<dbReference type="EMBL" id="MFID01000013">
    <property type="protein sequence ID" value="OGF81301.1"/>
    <property type="molecule type" value="Genomic_DNA"/>
</dbReference>
<sequence>MLNKKLDYGLVLVESLKASNGAYLDAKKIAGEHSLPPSYMEKVAQELKQAGWLDSRRGLGGGYKLVKAEASAADVINFFERPFDVCPINRIVKK</sequence>
<proteinExistence type="predicted"/>
<dbReference type="Pfam" id="PF02082">
    <property type="entry name" value="Rrf2"/>
    <property type="match status" value="1"/>
</dbReference>
<evidence type="ECO:0008006" key="4">
    <source>
        <dbReference type="Google" id="ProtNLM"/>
    </source>
</evidence>
<name>A0A1F5X155_9BACT</name>
<dbReference type="GO" id="GO:0005829">
    <property type="term" value="C:cytosol"/>
    <property type="evidence" value="ECO:0007669"/>
    <property type="project" value="TreeGrafter"/>
</dbReference>
<accession>A0A1F5X155</accession>
<dbReference type="InterPro" id="IPR036388">
    <property type="entry name" value="WH-like_DNA-bd_sf"/>
</dbReference>
<dbReference type="STRING" id="1798351.A2930_03490"/>
<reference evidence="2 3" key="1">
    <citation type="journal article" date="2016" name="Nat. Commun.">
        <title>Thousands of microbial genomes shed light on interconnected biogeochemical processes in an aquifer system.</title>
        <authorList>
            <person name="Anantharaman K."/>
            <person name="Brown C.T."/>
            <person name="Hug L.A."/>
            <person name="Sharon I."/>
            <person name="Castelle C.J."/>
            <person name="Probst A.J."/>
            <person name="Thomas B.C."/>
            <person name="Singh A."/>
            <person name="Wilkins M.J."/>
            <person name="Karaoz U."/>
            <person name="Brodie E.L."/>
            <person name="Williams K.H."/>
            <person name="Hubbard S.S."/>
            <person name="Banfield J.F."/>
        </authorList>
    </citation>
    <scope>NUCLEOTIDE SEQUENCE [LARGE SCALE GENOMIC DNA]</scope>
</reference>
<dbReference type="InterPro" id="IPR000944">
    <property type="entry name" value="Tscrpt_reg_Rrf2"/>
</dbReference>
<dbReference type="PANTHER" id="PTHR33221:SF5">
    <property type="entry name" value="HTH-TYPE TRANSCRIPTIONAL REGULATOR ISCR"/>
    <property type="match status" value="1"/>
</dbReference>
<evidence type="ECO:0000256" key="1">
    <source>
        <dbReference type="ARBA" id="ARBA00023125"/>
    </source>
</evidence>
<dbReference type="Proteomes" id="UP000178114">
    <property type="component" value="Unassembled WGS sequence"/>
</dbReference>